<name>A0A542YMQ3_9MICO</name>
<protein>
    <recommendedName>
        <fullName evidence="2">Antitoxin</fullName>
    </recommendedName>
</protein>
<proteinExistence type="inferred from homology"/>
<comment type="similarity">
    <text evidence="1 2">Belongs to the phD/YefM antitoxin family.</text>
</comment>
<evidence type="ECO:0000313" key="4">
    <source>
        <dbReference type="Proteomes" id="UP000319516"/>
    </source>
</evidence>
<dbReference type="InterPro" id="IPR036165">
    <property type="entry name" value="YefM-like_sf"/>
</dbReference>
<comment type="function">
    <text evidence="2">Antitoxin component of a type II toxin-antitoxin (TA) system.</text>
</comment>
<dbReference type="Gene3D" id="3.40.1620.10">
    <property type="entry name" value="YefM-like domain"/>
    <property type="match status" value="1"/>
</dbReference>
<dbReference type="Proteomes" id="UP000319516">
    <property type="component" value="Unassembled WGS sequence"/>
</dbReference>
<dbReference type="AlphaFoldDB" id="A0A542YMQ3"/>
<sequence length="85" mass="9267">MTTISARDASRGFSTLLDRVEYDGEEYTVERDGRVVARIVPATTRTVAGFLARRAGRLPLDDDFAAEATSANPLLTVDTADPWHA</sequence>
<dbReference type="EMBL" id="VFOP01000001">
    <property type="protein sequence ID" value="TQL49370.1"/>
    <property type="molecule type" value="Genomic_DNA"/>
</dbReference>
<dbReference type="RefSeq" id="WP_141783635.1">
    <property type="nucleotide sequence ID" value="NZ_BAAAIK010000003.1"/>
</dbReference>
<comment type="caution">
    <text evidence="3">The sequence shown here is derived from an EMBL/GenBank/DDBJ whole genome shotgun (WGS) entry which is preliminary data.</text>
</comment>
<keyword evidence="4" id="KW-1185">Reference proteome</keyword>
<reference evidence="3 4" key="1">
    <citation type="submission" date="2019-06" db="EMBL/GenBank/DDBJ databases">
        <title>Sequencing the genomes of 1000 actinobacteria strains.</title>
        <authorList>
            <person name="Klenk H.-P."/>
        </authorList>
    </citation>
    <scope>NUCLEOTIDE SEQUENCE [LARGE SCALE GENOMIC DNA]</scope>
    <source>
        <strain evidence="3 4">DSM 12335</strain>
    </source>
</reference>
<dbReference type="OrthoDB" id="488160at2"/>
<evidence type="ECO:0000313" key="3">
    <source>
        <dbReference type="EMBL" id="TQL49370.1"/>
    </source>
</evidence>
<dbReference type="InterPro" id="IPR006442">
    <property type="entry name" value="Antitoxin_Phd/YefM"/>
</dbReference>
<gene>
    <name evidence="3" type="ORF">FB467_0440</name>
</gene>
<dbReference type="Pfam" id="PF02604">
    <property type="entry name" value="PhdYeFM_antitox"/>
    <property type="match status" value="1"/>
</dbReference>
<evidence type="ECO:0000256" key="1">
    <source>
        <dbReference type="ARBA" id="ARBA00009981"/>
    </source>
</evidence>
<organism evidence="3 4">
    <name type="scientific">Ornithinicoccus hortensis</name>
    <dbReference type="NCBI Taxonomy" id="82346"/>
    <lineage>
        <taxon>Bacteria</taxon>
        <taxon>Bacillati</taxon>
        <taxon>Actinomycetota</taxon>
        <taxon>Actinomycetes</taxon>
        <taxon>Micrococcales</taxon>
        <taxon>Intrasporangiaceae</taxon>
        <taxon>Ornithinicoccus</taxon>
    </lineage>
</organism>
<evidence type="ECO:0000256" key="2">
    <source>
        <dbReference type="RuleBase" id="RU362080"/>
    </source>
</evidence>
<dbReference type="SUPFAM" id="SSF143120">
    <property type="entry name" value="YefM-like"/>
    <property type="match status" value="1"/>
</dbReference>
<accession>A0A542YMQ3</accession>
<dbReference type="NCBIfam" id="TIGR01552">
    <property type="entry name" value="phd_fam"/>
    <property type="match status" value="1"/>
</dbReference>